<keyword evidence="4 13" id="KW-0812">Transmembrane</keyword>
<comment type="caution">
    <text evidence="16">The sequence shown here is derived from an EMBL/GenBank/DDBJ whole genome shotgun (WGS) entry which is preliminary data.</text>
</comment>
<keyword evidence="2 13" id="KW-0813">Transport</keyword>
<keyword evidence="9 13" id="KW-0066">ATP synthesis</keyword>
<feature type="coiled-coil region" evidence="15">
    <location>
        <begin position="30"/>
        <end position="107"/>
    </location>
</feature>
<dbReference type="InterPro" id="IPR050059">
    <property type="entry name" value="ATP_synthase_B_chain"/>
</dbReference>
<dbReference type="HAMAP" id="MF_01398">
    <property type="entry name" value="ATP_synth_b_bprime"/>
    <property type="match status" value="1"/>
</dbReference>
<comment type="subcellular location">
    <subcellularLocation>
        <location evidence="13">Cell membrane</location>
        <topology evidence="13">Single-pass membrane protein</topology>
    </subcellularLocation>
    <subcellularLocation>
        <location evidence="12">Endomembrane system</location>
        <topology evidence="12">Single-pass membrane protein</topology>
    </subcellularLocation>
</comment>
<evidence type="ECO:0000256" key="13">
    <source>
        <dbReference type="HAMAP-Rule" id="MF_01398"/>
    </source>
</evidence>
<reference evidence="17" key="1">
    <citation type="journal article" date="2019" name="Int. J. Syst. Evol. Microbiol.">
        <title>The Global Catalogue of Microorganisms (GCM) 10K type strain sequencing project: providing services to taxonomists for standard genome sequencing and annotation.</title>
        <authorList>
            <consortium name="The Broad Institute Genomics Platform"/>
            <consortium name="The Broad Institute Genome Sequencing Center for Infectious Disease"/>
            <person name="Wu L."/>
            <person name="Ma J."/>
        </authorList>
    </citation>
    <scope>NUCLEOTIDE SEQUENCE [LARGE SCALE GENOMIC DNA]</scope>
    <source>
        <strain evidence="17">KCTC 42964</strain>
    </source>
</reference>
<evidence type="ECO:0000256" key="2">
    <source>
        <dbReference type="ARBA" id="ARBA00022448"/>
    </source>
</evidence>
<comment type="function">
    <text evidence="10 13">F(1)F(0) ATP synthase produces ATP from ADP in the presence of a proton or sodium gradient. F-type ATPases consist of two structural domains, F(1) containing the extramembraneous catalytic core and F(0) containing the membrane proton channel, linked together by a central stalk and a peripheral stalk. During catalysis, ATP synthesis in the catalytic domain of F(1) is coupled via a rotary mechanism of the central stalk subunits to proton translocation.</text>
</comment>
<keyword evidence="6 13" id="KW-1133">Transmembrane helix</keyword>
<keyword evidence="15" id="KW-0175">Coiled coil</keyword>
<sequence length="166" mass="18373">MFENTSFWLLVGMVILIAIVVWKGAHSKLMDMLDARSKRIADELEEARKLHEDAQALYAEYQRKQKNAMAEAEEIVSHAKAEAERIAAHAKEELESTMARRRALAENKIAQAESKAIQDVRSIAADLAVEAAGRIMKEQLQGPNGDAAAANRLVDGAIEDLGRKLH</sequence>
<dbReference type="RefSeq" id="WP_379898531.1">
    <property type="nucleotide sequence ID" value="NZ_JBHRTR010000013.1"/>
</dbReference>
<protein>
    <recommendedName>
        <fullName evidence="13">ATP synthase subunit b</fullName>
    </recommendedName>
    <alternativeName>
        <fullName evidence="13">ATP synthase F(0) sector subunit b</fullName>
    </alternativeName>
    <alternativeName>
        <fullName evidence="13">ATPase subunit I</fullName>
    </alternativeName>
    <alternativeName>
        <fullName evidence="13">F-type ATPase subunit b</fullName>
        <shortName evidence="13">F-ATPase subunit b</shortName>
    </alternativeName>
</protein>
<evidence type="ECO:0000313" key="17">
    <source>
        <dbReference type="Proteomes" id="UP001595528"/>
    </source>
</evidence>
<evidence type="ECO:0000256" key="11">
    <source>
        <dbReference type="ARBA" id="ARBA00025614"/>
    </source>
</evidence>
<keyword evidence="17" id="KW-1185">Reference proteome</keyword>
<dbReference type="Proteomes" id="UP001595528">
    <property type="component" value="Unassembled WGS sequence"/>
</dbReference>
<comment type="function">
    <text evidence="11">Component of the F(0) channel, it forms part of the peripheral stalk, linking F(1) to F(0). The b'-subunit is a diverged and duplicated form of b found in plants and photosynthetic bacteria.</text>
</comment>
<dbReference type="CDD" id="cd06503">
    <property type="entry name" value="ATP-synt_Fo_b"/>
    <property type="match status" value="1"/>
</dbReference>
<keyword evidence="7 13" id="KW-0406">Ion transport</keyword>
<name>A0ABV7KW76_9PROT</name>
<dbReference type="Pfam" id="PF00430">
    <property type="entry name" value="ATP-synt_B"/>
    <property type="match status" value="1"/>
</dbReference>
<accession>A0ABV7KW76</accession>
<comment type="subunit">
    <text evidence="13">F-type ATPases have 2 components, F(1) - the catalytic core - and F(0) - the membrane proton channel. F(1) has five subunits: alpha(3), beta(3), gamma(1), delta(1), epsilon(1). F(0) has three main subunits: a(1), b(2) and c(10-14). The alpha and beta chains form an alternating ring which encloses part of the gamma chain. F(1) is attached to F(0) by a central stalk formed by the gamma and epsilon chains, while a peripheral stalk is formed by the delta and b chains.</text>
</comment>
<evidence type="ECO:0000256" key="6">
    <source>
        <dbReference type="ARBA" id="ARBA00022989"/>
    </source>
</evidence>
<dbReference type="PANTHER" id="PTHR33445:SF1">
    <property type="entry name" value="ATP SYNTHASE SUBUNIT B"/>
    <property type="match status" value="1"/>
</dbReference>
<evidence type="ECO:0000256" key="15">
    <source>
        <dbReference type="SAM" id="Coils"/>
    </source>
</evidence>
<evidence type="ECO:0000256" key="1">
    <source>
        <dbReference type="ARBA" id="ARBA00005513"/>
    </source>
</evidence>
<evidence type="ECO:0000256" key="7">
    <source>
        <dbReference type="ARBA" id="ARBA00023065"/>
    </source>
</evidence>
<dbReference type="PANTHER" id="PTHR33445">
    <property type="entry name" value="ATP SYNTHASE SUBUNIT B', CHLOROPLASTIC"/>
    <property type="match status" value="1"/>
</dbReference>
<evidence type="ECO:0000256" key="4">
    <source>
        <dbReference type="ARBA" id="ARBA00022692"/>
    </source>
</evidence>
<dbReference type="InterPro" id="IPR002146">
    <property type="entry name" value="ATP_synth_b/b'su_bac/chlpt"/>
</dbReference>
<keyword evidence="3 13" id="KW-0138">CF(0)</keyword>
<dbReference type="EMBL" id="JBHRTR010000013">
    <property type="protein sequence ID" value="MFC3226511.1"/>
    <property type="molecule type" value="Genomic_DNA"/>
</dbReference>
<evidence type="ECO:0000256" key="5">
    <source>
        <dbReference type="ARBA" id="ARBA00022781"/>
    </source>
</evidence>
<feature type="transmembrane region" description="Helical" evidence="13">
    <location>
        <begin position="6"/>
        <end position="25"/>
    </location>
</feature>
<evidence type="ECO:0000256" key="10">
    <source>
        <dbReference type="ARBA" id="ARBA00025198"/>
    </source>
</evidence>
<comment type="similarity">
    <text evidence="1 13 14">Belongs to the ATPase B chain family.</text>
</comment>
<evidence type="ECO:0000256" key="9">
    <source>
        <dbReference type="ARBA" id="ARBA00023310"/>
    </source>
</evidence>
<gene>
    <name evidence="13" type="primary">atpF</name>
    <name evidence="16" type="ORF">ACFOGJ_04675</name>
</gene>
<evidence type="ECO:0000256" key="12">
    <source>
        <dbReference type="ARBA" id="ARBA00037847"/>
    </source>
</evidence>
<keyword evidence="13" id="KW-1003">Cell membrane</keyword>
<evidence type="ECO:0000256" key="14">
    <source>
        <dbReference type="RuleBase" id="RU003848"/>
    </source>
</evidence>
<evidence type="ECO:0000256" key="3">
    <source>
        <dbReference type="ARBA" id="ARBA00022547"/>
    </source>
</evidence>
<keyword evidence="5 13" id="KW-0375">Hydrogen ion transport</keyword>
<evidence type="ECO:0000313" key="16">
    <source>
        <dbReference type="EMBL" id="MFC3226511.1"/>
    </source>
</evidence>
<proteinExistence type="inferred from homology"/>
<evidence type="ECO:0000256" key="8">
    <source>
        <dbReference type="ARBA" id="ARBA00023136"/>
    </source>
</evidence>
<organism evidence="16 17">
    <name type="scientific">Marinibaculum pumilum</name>
    <dbReference type="NCBI Taxonomy" id="1766165"/>
    <lineage>
        <taxon>Bacteria</taxon>
        <taxon>Pseudomonadati</taxon>
        <taxon>Pseudomonadota</taxon>
        <taxon>Alphaproteobacteria</taxon>
        <taxon>Rhodospirillales</taxon>
        <taxon>Rhodospirillaceae</taxon>
        <taxon>Marinibaculum</taxon>
    </lineage>
</organism>
<keyword evidence="8 13" id="KW-0472">Membrane</keyword>